<evidence type="ECO:0000256" key="1">
    <source>
        <dbReference type="SAM" id="MobiDB-lite"/>
    </source>
</evidence>
<dbReference type="Proteomes" id="UP000032180">
    <property type="component" value="Chromosome 6"/>
</dbReference>
<feature type="region of interest" description="Disordered" evidence="1">
    <location>
        <begin position="310"/>
        <end position="413"/>
    </location>
</feature>
<dbReference type="Gramene" id="LPERR06G02890.1">
    <property type="protein sequence ID" value="LPERR06G02890.1"/>
    <property type="gene ID" value="LPERR06G02890"/>
</dbReference>
<evidence type="ECO:0000313" key="3">
    <source>
        <dbReference type="Proteomes" id="UP000032180"/>
    </source>
</evidence>
<dbReference type="EnsemblPlants" id="LPERR06G02890.1">
    <property type="protein sequence ID" value="LPERR06G02890.1"/>
    <property type="gene ID" value="LPERR06G02890"/>
</dbReference>
<protein>
    <submittedName>
        <fullName evidence="2">Uncharacterized protein</fullName>
    </submittedName>
</protein>
<organism evidence="2 3">
    <name type="scientific">Leersia perrieri</name>
    <dbReference type="NCBI Taxonomy" id="77586"/>
    <lineage>
        <taxon>Eukaryota</taxon>
        <taxon>Viridiplantae</taxon>
        <taxon>Streptophyta</taxon>
        <taxon>Embryophyta</taxon>
        <taxon>Tracheophyta</taxon>
        <taxon>Spermatophyta</taxon>
        <taxon>Magnoliopsida</taxon>
        <taxon>Liliopsida</taxon>
        <taxon>Poales</taxon>
        <taxon>Poaceae</taxon>
        <taxon>BOP clade</taxon>
        <taxon>Oryzoideae</taxon>
        <taxon>Oryzeae</taxon>
        <taxon>Oryzinae</taxon>
        <taxon>Leersia</taxon>
    </lineage>
</organism>
<feature type="region of interest" description="Disordered" evidence="1">
    <location>
        <begin position="260"/>
        <end position="295"/>
    </location>
</feature>
<feature type="compositionally biased region" description="Basic and acidic residues" evidence="1">
    <location>
        <begin position="347"/>
        <end position="360"/>
    </location>
</feature>
<dbReference type="HOGENOM" id="CLU_666268_0_0_1"/>
<accession>A0A0D9WLU2</accession>
<name>A0A0D9WLU2_9ORYZ</name>
<dbReference type="eggNOG" id="ENOG502TIX7">
    <property type="taxonomic scope" value="Eukaryota"/>
</dbReference>
<feature type="compositionally biased region" description="Low complexity" evidence="1">
    <location>
        <begin position="318"/>
        <end position="329"/>
    </location>
</feature>
<reference evidence="2 3" key="1">
    <citation type="submission" date="2012-08" db="EMBL/GenBank/DDBJ databases">
        <title>Oryza genome evolution.</title>
        <authorList>
            <person name="Wing R.A."/>
        </authorList>
    </citation>
    <scope>NUCLEOTIDE SEQUENCE</scope>
</reference>
<feature type="compositionally biased region" description="Basic residues" evidence="1">
    <location>
        <begin position="150"/>
        <end position="159"/>
    </location>
</feature>
<feature type="compositionally biased region" description="Gly residues" evidence="1">
    <location>
        <begin position="368"/>
        <end position="377"/>
    </location>
</feature>
<proteinExistence type="predicted"/>
<dbReference type="AlphaFoldDB" id="A0A0D9WLU2"/>
<sequence>MEDAQENHPVDLQTKQIYAMKLKMKIKALMVSNAALNVIINIRTNKKENKRISVGQLYISDEDDLSKQNPNSVKSHINSSHPLVAPYISHKPVCPTDEERKRLNYPDRINHLTCPKLSLARTIYESKAVIASNPSESGRGLQLPIYPTIRPRHSNKRGRHPEYNSRSFGSPAFLPSSIRFSKNKIKSSVRLVRNFASLRLAVRRTYLPPTTPMLAAGHRATAIRRFPPGCGRHHRPTHPPAPSTTTTTAAASLLRPPHAWTKTTSLPRQPLLAVETDGRSDRGEGNGSVAGIERPPAEVELVRRASAVRRYPPGCGRGSAAAVPSVGVSAGEGGAKPSEEQSGLCNGDEKGSDGDQKVVVDADSNGGMDCGGDSGGGAEEEEEEGGGGRPGLMLPPSLPWAQHGRRSQRRKLP</sequence>
<evidence type="ECO:0000313" key="2">
    <source>
        <dbReference type="EnsemblPlants" id="LPERR06G02890.1"/>
    </source>
</evidence>
<reference evidence="3" key="2">
    <citation type="submission" date="2013-12" db="EMBL/GenBank/DDBJ databases">
        <authorList>
            <person name="Yu Y."/>
            <person name="Lee S."/>
            <person name="de Baynast K."/>
            <person name="Wissotski M."/>
            <person name="Liu L."/>
            <person name="Talag J."/>
            <person name="Goicoechea J."/>
            <person name="Angelova A."/>
            <person name="Jetty R."/>
            <person name="Kudrna D."/>
            <person name="Golser W."/>
            <person name="Rivera L."/>
            <person name="Zhang J."/>
            <person name="Wing R."/>
        </authorList>
    </citation>
    <scope>NUCLEOTIDE SEQUENCE</scope>
</reference>
<feature type="compositionally biased region" description="Basic residues" evidence="1">
    <location>
        <begin position="403"/>
        <end position="413"/>
    </location>
</feature>
<keyword evidence="3" id="KW-1185">Reference proteome</keyword>
<reference evidence="2" key="3">
    <citation type="submission" date="2015-04" db="UniProtKB">
        <authorList>
            <consortium name="EnsemblPlants"/>
        </authorList>
    </citation>
    <scope>IDENTIFICATION</scope>
</reference>
<feature type="region of interest" description="Disordered" evidence="1">
    <location>
        <begin position="141"/>
        <end position="167"/>
    </location>
</feature>